<name>A0A0F9QUI3_9ZZZZ</name>
<organism evidence="4">
    <name type="scientific">marine sediment metagenome</name>
    <dbReference type="NCBI Taxonomy" id="412755"/>
    <lineage>
        <taxon>unclassified sequences</taxon>
        <taxon>metagenomes</taxon>
        <taxon>ecological metagenomes</taxon>
    </lineage>
</organism>
<sequence length="401" mass="43947">MKTINDLYSEKGVIIEKIRGLQDKADAEDRDFTGDELTTLRALESSLGQISARVKSESNLLVEEAQMRDQERIDIASIQAAGVSGSDINAMEDVRKKGFHEFLRRGGHNTHVEYRASTDPQTIGVAADGGSTVPDEWWRELVEKKVEANVMRQLATIISSESGTLTVVKDDVAGVSSLYAESAEIVAAKETFATATFSAYKIGRIVKITNELINDSMFNIEQFISRRIARSDAILEEQLFVTGTGSSQPNGIFTAATTGITAASATAITSDELFELKHSIIKPYRKNAVWLMNDSTLLLISKLKGGDQQYLWRPGLERGAPDILLGHEVHDVSNAPEATSGLDSILFGDVSGYWIVDRVGFSLLRLVEKYAEFDQIGFRGTSRTDGDLVETEAVRVLTMGT</sequence>
<dbReference type="SUPFAM" id="SSF56563">
    <property type="entry name" value="Major capsid protein gp5"/>
    <property type="match status" value="1"/>
</dbReference>
<dbReference type="NCBIfam" id="TIGR01554">
    <property type="entry name" value="major_cap_HK97"/>
    <property type="match status" value="1"/>
</dbReference>
<protein>
    <recommendedName>
        <fullName evidence="3">Phage capsid-like C-terminal domain-containing protein</fullName>
    </recommendedName>
</protein>
<reference evidence="4" key="1">
    <citation type="journal article" date="2015" name="Nature">
        <title>Complex archaea that bridge the gap between prokaryotes and eukaryotes.</title>
        <authorList>
            <person name="Spang A."/>
            <person name="Saw J.H."/>
            <person name="Jorgensen S.L."/>
            <person name="Zaremba-Niedzwiedzka K."/>
            <person name="Martijn J."/>
            <person name="Lind A.E."/>
            <person name="van Eijk R."/>
            <person name="Schleper C."/>
            <person name="Guy L."/>
            <person name="Ettema T.J."/>
        </authorList>
    </citation>
    <scope>NUCLEOTIDE SEQUENCE</scope>
</reference>
<evidence type="ECO:0000256" key="1">
    <source>
        <dbReference type="ARBA" id="ARBA00004328"/>
    </source>
</evidence>
<evidence type="ECO:0000313" key="4">
    <source>
        <dbReference type="EMBL" id="KKN16796.1"/>
    </source>
</evidence>
<gene>
    <name evidence="4" type="ORF">LCGC14_0972260</name>
</gene>
<dbReference type="InterPro" id="IPR024455">
    <property type="entry name" value="Phage_capsid"/>
</dbReference>
<comment type="subcellular location">
    <subcellularLocation>
        <location evidence="1">Virion</location>
    </subcellularLocation>
</comment>
<accession>A0A0F9QUI3</accession>
<comment type="caution">
    <text evidence="4">The sequence shown here is derived from an EMBL/GenBank/DDBJ whole genome shotgun (WGS) entry which is preliminary data.</text>
</comment>
<evidence type="ECO:0000256" key="2">
    <source>
        <dbReference type="ARBA" id="ARBA00022844"/>
    </source>
</evidence>
<evidence type="ECO:0000259" key="3">
    <source>
        <dbReference type="Pfam" id="PF05065"/>
    </source>
</evidence>
<dbReference type="AlphaFoldDB" id="A0A0F9QUI3"/>
<dbReference type="EMBL" id="LAZR01003580">
    <property type="protein sequence ID" value="KKN16796.1"/>
    <property type="molecule type" value="Genomic_DNA"/>
</dbReference>
<feature type="domain" description="Phage capsid-like C-terminal" evidence="3">
    <location>
        <begin position="129"/>
        <end position="398"/>
    </location>
</feature>
<proteinExistence type="predicted"/>
<dbReference type="Gene3D" id="3.30.2400.10">
    <property type="entry name" value="Major capsid protein gp5"/>
    <property type="match status" value="1"/>
</dbReference>
<dbReference type="GO" id="GO:0044423">
    <property type="term" value="C:virion component"/>
    <property type="evidence" value="ECO:0007669"/>
    <property type="project" value="UniProtKB-KW"/>
</dbReference>
<dbReference type="InterPro" id="IPR054612">
    <property type="entry name" value="Phage_capsid-like_C"/>
</dbReference>
<dbReference type="Pfam" id="PF05065">
    <property type="entry name" value="Phage_capsid"/>
    <property type="match status" value="1"/>
</dbReference>
<keyword evidence="2" id="KW-0946">Virion</keyword>